<dbReference type="OrthoDB" id="3438782at2759"/>
<gene>
    <name evidence="2" type="ORF">VE01_06717</name>
</gene>
<name>A0A1B8GJH0_9PEZI</name>
<organism evidence="2 3">
    <name type="scientific">Pseudogymnoascus verrucosus</name>
    <dbReference type="NCBI Taxonomy" id="342668"/>
    <lineage>
        <taxon>Eukaryota</taxon>
        <taxon>Fungi</taxon>
        <taxon>Dikarya</taxon>
        <taxon>Ascomycota</taxon>
        <taxon>Pezizomycotina</taxon>
        <taxon>Leotiomycetes</taxon>
        <taxon>Thelebolales</taxon>
        <taxon>Thelebolaceae</taxon>
        <taxon>Pseudogymnoascus</taxon>
    </lineage>
</organism>
<dbReference type="AlphaFoldDB" id="A0A1B8GJH0"/>
<feature type="chain" id="PRO_5008608649" description="CBM1 domain-containing protein" evidence="1">
    <location>
        <begin position="17"/>
        <end position="147"/>
    </location>
</feature>
<dbReference type="Proteomes" id="UP000091956">
    <property type="component" value="Unassembled WGS sequence"/>
</dbReference>
<evidence type="ECO:0000256" key="1">
    <source>
        <dbReference type="SAM" id="SignalP"/>
    </source>
</evidence>
<keyword evidence="3" id="KW-1185">Reference proteome</keyword>
<evidence type="ECO:0000313" key="2">
    <source>
        <dbReference type="EMBL" id="OBT95990.1"/>
    </source>
</evidence>
<dbReference type="GeneID" id="28840103"/>
<reference evidence="3" key="2">
    <citation type="journal article" date="2018" name="Nat. Commun.">
        <title>Extreme sensitivity to ultraviolet light in the fungal pathogen causing white-nose syndrome of bats.</title>
        <authorList>
            <person name="Palmer J.M."/>
            <person name="Drees K.P."/>
            <person name="Foster J.T."/>
            <person name="Lindner D.L."/>
        </authorList>
    </citation>
    <scope>NUCLEOTIDE SEQUENCE [LARGE SCALE GENOMIC DNA]</scope>
    <source>
        <strain evidence="3">UAMH 10579</strain>
    </source>
</reference>
<keyword evidence="1" id="KW-0732">Signal</keyword>
<protein>
    <recommendedName>
        <fullName evidence="4">CBM1 domain-containing protein</fullName>
    </recommendedName>
</protein>
<evidence type="ECO:0008006" key="4">
    <source>
        <dbReference type="Google" id="ProtNLM"/>
    </source>
</evidence>
<accession>A0A1B8GJH0</accession>
<proteinExistence type="predicted"/>
<feature type="signal peptide" evidence="1">
    <location>
        <begin position="1"/>
        <end position="16"/>
    </location>
</feature>
<sequence length="147" mass="15053">MKSFLISALLAATAAALPQGLGQITRIVITDAQPTAIAVPRNAEAQHLGPVSRTVIYDSQPTRISVPRDDVLDNAKRQTIGGICSSNDSCAPGFSCTSLGSGYSLCLPNILVPSVVPITASRTDIGDVPVSSGGAIQPTNVAIAGRK</sequence>
<evidence type="ECO:0000313" key="3">
    <source>
        <dbReference type="Proteomes" id="UP000091956"/>
    </source>
</evidence>
<dbReference type="EMBL" id="KV460231">
    <property type="protein sequence ID" value="OBT95990.1"/>
    <property type="molecule type" value="Genomic_DNA"/>
</dbReference>
<reference evidence="2 3" key="1">
    <citation type="submission" date="2016-03" db="EMBL/GenBank/DDBJ databases">
        <title>Comparative genomics of Pseudogymnoascus destructans, the fungus causing white-nose syndrome of bats.</title>
        <authorList>
            <person name="Palmer J.M."/>
            <person name="Drees K.P."/>
            <person name="Foster J.T."/>
            <person name="Lindner D.L."/>
        </authorList>
    </citation>
    <scope>NUCLEOTIDE SEQUENCE [LARGE SCALE GENOMIC DNA]</scope>
    <source>
        <strain evidence="2 3">UAMH 10579</strain>
    </source>
</reference>
<dbReference type="RefSeq" id="XP_018129723.1">
    <property type="nucleotide sequence ID" value="XM_018276157.1"/>
</dbReference>